<dbReference type="AlphaFoldDB" id="A0AAV7M7G6"/>
<keyword evidence="3" id="KW-1185">Reference proteome</keyword>
<evidence type="ECO:0000256" key="1">
    <source>
        <dbReference type="SAM" id="MobiDB-lite"/>
    </source>
</evidence>
<name>A0AAV7M7G6_PLEWA</name>
<reference evidence="2" key="1">
    <citation type="journal article" date="2022" name="bioRxiv">
        <title>Sequencing and chromosome-scale assembly of the giantPleurodeles waltlgenome.</title>
        <authorList>
            <person name="Brown T."/>
            <person name="Elewa A."/>
            <person name="Iarovenko S."/>
            <person name="Subramanian E."/>
            <person name="Araus A.J."/>
            <person name="Petzold A."/>
            <person name="Susuki M."/>
            <person name="Suzuki K.-i.T."/>
            <person name="Hayashi T."/>
            <person name="Toyoda A."/>
            <person name="Oliveira C."/>
            <person name="Osipova E."/>
            <person name="Leigh N.D."/>
            <person name="Simon A."/>
            <person name="Yun M.H."/>
        </authorList>
    </citation>
    <scope>NUCLEOTIDE SEQUENCE</scope>
    <source>
        <strain evidence="2">20211129_DDA</strain>
        <tissue evidence="2">Liver</tissue>
    </source>
</reference>
<organism evidence="2 3">
    <name type="scientific">Pleurodeles waltl</name>
    <name type="common">Iberian ribbed newt</name>
    <dbReference type="NCBI Taxonomy" id="8319"/>
    <lineage>
        <taxon>Eukaryota</taxon>
        <taxon>Metazoa</taxon>
        <taxon>Chordata</taxon>
        <taxon>Craniata</taxon>
        <taxon>Vertebrata</taxon>
        <taxon>Euteleostomi</taxon>
        <taxon>Amphibia</taxon>
        <taxon>Batrachia</taxon>
        <taxon>Caudata</taxon>
        <taxon>Salamandroidea</taxon>
        <taxon>Salamandridae</taxon>
        <taxon>Pleurodelinae</taxon>
        <taxon>Pleurodeles</taxon>
    </lineage>
</organism>
<dbReference type="EMBL" id="JANPWB010000014">
    <property type="protein sequence ID" value="KAJ1099311.1"/>
    <property type="molecule type" value="Genomic_DNA"/>
</dbReference>
<sequence length="140" mass="15230">MPITANRGGSGHRLNRAGPCARGITARRGGRPWNERQARTDSDGESKHPFSTPTVTSTQNLGSKVVYLTEGLVSRRGPGAPTHHTKGARSGRAERTWGLPWASALRSQTQCHKRARDQDLGTWKTKAYTYLAAKAGPKLN</sequence>
<gene>
    <name evidence="2" type="ORF">NDU88_004413</name>
</gene>
<feature type="compositionally biased region" description="Basic and acidic residues" evidence="1">
    <location>
        <begin position="33"/>
        <end position="48"/>
    </location>
</feature>
<protein>
    <submittedName>
        <fullName evidence="2">Uncharacterized protein</fullName>
    </submittedName>
</protein>
<feature type="compositionally biased region" description="Polar residues" evidence="1">
    <location>
        <begin position="49"/>
        <end position="62"/>
    </location>
</feature>
<comment type="caution">
    <text evidence="2">The sequence shown here is derived from an EMBL/GenBank/DDBJ whole genome shotgun (WGS) entry which is preliminary data.</text>
</comment>
<dbReference type="Proteomes" id="UP001066276">
    <property type="component" value="Chromosome 10"/>
</dbReference>
<evidence type="ECO:0000313" key="3">
    <source>
        <dbReference type="Proteomes" id="UP001066276"/>
    </source>
</evidence>
<accession>A0AAV7M7G6</accession>
<proteinExistence type="predicted"/>
<evidence type="ECO:0000313" key="2">
    <source>
        <dbReference type="EMBL" id="KAJ1099311.1"/>
    </source>
</evidence>
<feature type="region of interest" description="Disordered" evidence="1">
    <location>
        <begin position="1"/>
        <end position="95"/>
    </location>
</feature>